<dbReference type="SUPFAM" id="SSF49464">
    <property type="entry name" value="Carboxypeptidase regulatory domain-like"/>
    <property type="match status" value="1"/>
</dbReference>
<dbReference type="SUPFAM" id="SSF56935">
    <property type="entry name" value="Porins"/>
    <property type="match status" value="1"/>
</dbReference>
<feature type="domain" description="TonB-dependent receptor-like beta-barrel" evidence="13">
    <location>
        <begin position="406"/>
        <end position="980"/>
    </location>
</feature>
<dbReference type="EMBL" id="SDHZ01000002">
    <property type="protein sequence ID" value="RXK83928.1"/>
    <property type="molecule type" value="Genomic_DNA"/>
</dbReference>
<dbReference type="InterPro" id="IPR008969">
    <property type="entry name" value="CarboxyPept-like_regulatory"/>
</dbReference>
<keyword evidence="9 10" id="KW-0998">Cell outer membrane</keyword>
<dbReference type="GO" id="GO:0009279">
    <property type="term" value="C:cell outer membrane"/>
    <property type="evidence" value="ECO:0007669"/>
    <property type="project" value="UniProtKB-SubCell"/>
</dbReference>
<dbReference type="PANTHER" id="PTHR30069">
    <property type="entry name" value="TONB-DEPENDENT OUTER MEMBRANE RECEPTOR"/>
    <property type="match status" value="1"/>
</dbReference>
<dbReference type="AlphaFoldDB" id="A0A4Q1D682"/>
<comment type="similarity">
    <text evidence="10 11">Belongs to the TonB-dependent receptor family.</text>
</comment>
<dbReference type="GO" id="GO:0015344">
    <property type="term" value="F:siderophore uptake transmembrane transporter activity"/>
    <property type="evidence" value="ECO:0007669"/>
    <property type="project" value="TreeGrafter"/>
</dbReference>
<dbReference type="Gene3D" id="2.170.130.10">
    <property type="entry name" value="TonB-dependent receptor, plug domain"/>
    <property type="match status" value="1"/>
</dbReference>
<dbReference type="InterPro" id="IPR000531">
    <property type="entry name" value="Beta-barrel_TonB"/>
</dbReference>
<keyword evidence="7 10" id="KW-0472">Membrane</keyword>
<keyword evidence="16" id="KW-1185">Reference proteome</keyword>
<evidence type="ECO:0000313" key="16">
    <source>
        <dbReference type="Proteomes" id="UP000290545"/>
    </source>
</evidence>
<dbReference type="InterPro" id="IPR036942">
    <property type="entry name" value="Beta-barrel_TonB_sf"/>
</dbReference>
<keyword evidence="8 15" id="KW-0675">Receptor</keyword>
<organism evidence="15 16">
    <name type="scientific">Filimonas effusa</name>
    <dbReference type="NCBI Taxonomy" id="2508721"/>
    <lineage>
        <taxon>Bacteria</taxon>
        <taxon>Pseudomonadati</taxon>
        <taxon>Bacteroidota</taxon>
        <taxon>Chitinophagia</taxon>
        <taxon>Chitinophagales</taxon>
        <taxon>Chitinophagaceae</taxon>
        <taxon>Filimonas</taxon>
    </lineage>
</organism>
<dbReference type="InterPro" id="IPR039426">
    <property type="entry name" value="TonB-dep_rcpt-like"/>
</dbReference>
<dbReference type="NCBIfam" id="TIGR04057">
    <property type="entry name" value="SusC_RagA_signa"/>
    <property type="match status" value="1"/>
</dbReference>
<evidence type="ECO:0000313" key="15">
    <source>
        <dbReference type="EMBL" id="RXK83928.1"/>
    </source>
</evidence>
<dbReference type="Pfam" id="PF07715">
    <property type="entry name" value="Plug"/>
    <property type="match status" value="1"/>
</dbReference>
<proteinExistence type="inferred from homology"/>
<keyword evidence="4 10" id="KW-0812">Transmembrane</keyword>
<name>A0A4Q1D682_9BACT</name>
<dbReference type="Gene3D" id="2.40.170.20">
    <property type="entry name" value="TonB-dependent receptor, beta-barrel domain"/>
    <property type="match status" value="1"/>
</dbReference>
<evidence type="ECO:0000256" key="12">
    <source>
        <dbReference type="SAM" id="MobiDB-lite"/>
    </source>
</evidence>
<feature type="compositionally biased region" description="Polar residues" evidence="12">
    <location>
        <begin position="916"/>
        <end position="932"/>
    </location>
</feature>
<dbReference type="Proteomes" id="UP000290545">
    <property type="component" value="Unassembled WGS sequence"/>
</dbReference>
<dbReference type="InterPro" id="IPR037066">
    <property type="entry name" value="Plug_dom_sf"/>
</dbReference>
<keyword evidence="3 10" id="KW-1134">Transmembrane beta strand</keyword>
<dbReference type="InterPro" id="IPR012910">
    <property type="entry name" value="Plug_dom"/>
</dbReference>
<dbReference type="Pfam" id="PF00593">
    <property type="entry name" value="TonB_dep_Rec_b-barrel"/>
    <property type="match status" value="1"/>
</dbReference>
<dbReference type="GO" id="GO:0044718">
    <property type="term" value="P:siderophore transmembrane transport"/>
    <property type="evidence" value="ECO:0007669"/>
    <property type="project" value="TreeGrafter"/>
</dbReference>
<evidence type="ECO:0000256" key="6">
    <source>
        <dbReference type="ARBA" id="ARBA00023077"/>
    </source>
</evidence>
<dbReference type="InterPro" id="IPR023997">
    <property type="entry name" value="TonB-dep_OMP_SusC/RagA_CS"/>
</dbReference>
<protein>
    <submittedName>
        <fullName evidence="15">TonB-dependent receptor</fullName>
    </submittedName>
</protein>
<dbReference type="OrthoDB" id="9768177at2"/>
<evidence type="ECO:0000256" key="10">
    <source>
        <dbReference type="PROSITE-ProRule" id="PRU01360"/>
    </source>
</evidence>
<evidence type="ECO:0000256" key="4">
    <source>
        <dbReference type="ARBA" id="ARBA00022692"/>
    </source>
</evidence>
<feature type="domain" description="TonB-dependent receptor plug" evidence="14">
    <location>
        <begin position="102"/>
        <end position="205"/>
    </location>
</feature>
<keyword evidence="6 11" id="KW-0798">TonB box</keyword>
<comment type="subcellular location">
    <subcellularLocation>
        <location evidence="1 10">Cell outer membrane</location>
        <topology evidence="1 10">Multi-pass membrane protein</topology>
    </subcellularLocation>
</comment>
<evidence type="ECO:0000259" key="14">
    <source>
        <dbReference type="Pfam" id="PF07715"/>
    </source>
</evidence>
<sequence length="1016" mass="112470">MLRAQNPDIRVSGTVLSASGSPLQYASIQVKRTTRGTTTDSLGKFSIMAPPSGTLVISYAGYQPQEVQVANQSALSIVLNAAVDSSMSDVVVVGYTTQRRNSISGALSTVNMENTEVRRVANVGQMLQGQVPGLNVTSATGAPGDGIDIKVRGVGTIGSTSPLFVVDGIPATDITFLNPTDIASMSILRDASAAAMYGSRSANGVIVITTKTGKKGRNSLDLNYFRGIQQAGNLPKMLNGRQYMAKMEESWNNTIGYSPSNNPYTADKNRSDLANTNWLDELFETGYSQNVQLSASGGSDKVQYLLSGTYYQENGIVVFDNDKFRRLTFRTNINASLSDRLRVGTNIQLGNTAFSRISSRGDAPGIIRHALIRPPVIPVYKDPSDPTWKARDPFTDLPFYKNNNLAAGGWESEYEYTSNPIALAYFTNDRVNNLKTFGNFYAEYGFLKNQALKLRTNVGIDLTMGHSKKFNQNFGDDNGGGEDADKGLGRQNRPNSLDEARGEEYAVTWNNTLNYSTRINKHSISALVGTEYITYRSDNMGGSRRRFEYSDPSFQYLDYGSDGSVTDMRSSGSAIESTLFSVFGSATYMYDSKYMLTANLRADASSRFGPNNRWGYFPSVSAGWRISEESFMKSAKWLSDLRLRASVGKLGNQQFEDYQWQQLMRKVGDDYVIARYGNPDLKWESTTQTNFGADITIARKLSVSVDYFIKNTSDILLPVNLPLSTGFVDPTYINAAKVSNKGIELAINYKNYDNAFKYALGANLATVTNKVEQLHPNLPVRVGDYWRDQPGTPLGSFYGYVMEGIYQNTAEVQQHLFNTLNAGAPDHPREQPGDIRFKDLDNNGVIDDKDRTFIGNPVPKMTYGVTMSGSYKGFDLNILFQGIQDVDKFNEMKKITDYDTRPFNHSVRTLEAWNGEGSSNSTPRSTFSDNGSSRMSSIYIEDASYMRLKNVELGYSFRSLLGKAVPQIQNLRVYVSAQNLFTVTQYKGLDPESTDSRDMGTYPLAKSFIFGVNMTF</sequence>
<dbReference type="Gene3D" id="2.60.40.1120">
    <property type="entry name" value="Carboxypeptidase-like, regulatory domain"/>
    <property type="match status" value="1"/>
</dbReference>
<evidence type="ECO:0000256" key="2">
    <source>
        <dbReference type="ARBA" id="ARBA00022448"/>
    </source>
</evidence>
<evidence type="ECO:0000256" key="1">
    <source>
        <dbReference type="ARBA" id="ARBA00004571"/>
    </source>
</evidence>
<gene>
    <name evidence="15" type="ORF">ESB13_11710</name>
</gene>
<evidence type="ECO:0000256" key="3">
    <source>
        <dbReference type="ARBA" id="ARBA00022452"/>
    </source>
</evidence>
<evidence type="ECO:0000256" key="9">
    <source>
        <dbReference type="ARBA" id="ARBA00023237"/>
    </source>
</evidence>
<dbReference type="PROSITE" id="PS52016">
    <property type="entry name" value="TONB_DEPENDENT_REC_3"/>
    <property type="match status" value="1"/>
</dbReference>
<evidence type="ECO:0000256" key="5">
    <source>
        <dbReference type="ARBA" id="ARBA00022729"/>
    </source>
</evidence>
<feature type="region of interest" description="Disordered" evidence="12">
    <location>
        <begin position="471"/>
        <end position="501"/>
    </location>
</feature>
<evidence type="ECO:0000256" key="7">
    <source>
        <dbReference type="ARBA" id="ARBA00023136"/>
    </source>
</evidence>
<keyword evidence="5" id="KW-0732">Signal</keyword>
<feature type="region of interest" description="Disordered" evidence="12">
    <location>
        <begin position="913"/>
        <end position="932"/>
    </location>
</feature>
<keyword evidence="2 10" id="KW-0813">Transport</keyword>
<evidence type="ECO:0000256" key="11">
    <source>
        <dbReference type="RuleBase" id="RU003357"/>
    </source>
</evidence>
<comment type="caution">
    <text evidence="15">The sequence shown here is derived from an EMBL/GenBank/DDBJ whole genome shotgun (WGS) entry which is preliminary data.</text>
</comment>
<accession>A0A4Q1D682</accession>
<dbReference type="PANTHER" id="PTHR30069:SF29">
    <property type="entry name" value="HEMOGLOBIN AND HEMOGLOBIN-HAPTOGLOBIN-BINDING PROTEIN 1-RELATED"/>
    <property type="match status" value="1"/>
</dbReference>
<dbReference type="NCBIfam" id="TIGR04056">
    <property type="entry name" value="OMP_RagA_SusC"/>
    <property type="match status" value="1"/>
</dbReference>
<reference evidence="15 16" key="1">
    <citation type="submission" date="2019-01" db="EMBL/GenBank/DDBJ databases">
        <title>Filimonas sp. strain TTM-71.</title>
        <authorList>
            <person name="Chen W.-M."/>
        </authorList>
    </citation>
    <scope>NUCLEOTIDE SEQUENCE [LARGE SCALE GENOMIC DNA]</scope>
    <source>
        <strain evidence="15 16">TTM-71</strain>
    </source>
</reference>
<dbReference type="InterPro" id="IPR023996">
    <property type="entry name" value="TonB-dep_OMP_SusC/RagA"/>
</dbReference>
<evidence type="ECO:0000256" key="8">
    <source>
        <dbReference type="ARBA" id="ARBA00023170"/>
    </source>
</evidence>
<evidence type="ECO:0000259" key="13">
    <source>
        <dbReference type="Pfam" id="PF00593"/>
    </source>
</evidence>
<dbReference type="Pfam" id="PF13715">
    <property type="entry name" value="CarbopepD_reg_2"/>
    <property type="match status" value="1"/>
</dbReference>